<dbReference type="Gene3D" id="3.40.1440.10">
    <property type="entry name" value="GIY-YIG endonuclease"/>
    <property type="match status" value="1"/>
</dbReference>
<dbReference type="InterPro" id="IPR050190">
    <property type="entry name" value="UPF0213_domain"/>
</dbReference>
<gene>
    <name evidence="2" type="ORF">MNBD_DELTA01-1358</name>
</gene>
<reference evidence="2" key="1">
    <citation type="submission" date="2018-06" db="EMBL/GenBank/DDBJ databases">
        <authorList>
            <person name="Zhirakovskaya E."/>
        </authorList>
    </citation>
    <scope>NUCLEOTIDE SEQUENCE</scope>
</reference>
<dbReference type="CDD" id="cd10448">
    <property type="entry name" value="GIY-YIG_unchar_3"/>
    <property type="match status" value="1"/>
</dbReference>
<evidence type="ECO:0000313" key="2">
    <source>
        <dbReference type="EMBL" id="VAV84330.1"/>
    </source>
</evidence>
<proteinExistence type="predicted"/>
<dbReference type="PROSITE" id="PS50164">
    <property type="entry name" value="GIY_YIG"/>
    <property type="match status" value="1"/>
</dbReference>
<dbReference type="SUPFAM" id="SSF82771">
    <property type="entry name" value="GIY-YIG endonuclease"/>
    <property type="match status" value="1"/>
</dbReference>
<dbReference type="AlphaFoldDB" id="A0A3B0QSD6"/>
<evidence type="ECO:0000259" key="1">
    <source>
        <dbReference type="PROSITE" id="PS50164"/>
    </source>
</evidence>
<accession>A0A3B0QSD6</accession>
<feature type="domain" description="GIY-YIG" evidence="1">
    <location>
        <begin position="5"/>
        <end position="81"/>
    </location>
</feature>
<protein>
    <submittedName>
        <fullName evidence="2">Excinuclease ABC, C subunit-like</fullName>
    </submittedName>
</protein>
<dbReference type="Pfam" id="PF01541">
    <property type="entry name" value="GIY-YIG"/>
    <property type="match status" value="1"/>
</dbReference>
<dbReference type="InterPro" id="IPR000305">
    <property type="entry name" value="GIY-YIG_endonuc"/>
</dbReference>
<dbReference type="EMBL" id="UOEA01000064">
    <property type="protein sequence ID" value="VAV84330.1"/>
    <property type="molecule type" value="Genomic_DNA"/>
</dbReference>
<dbReference type="PANTHER" id="PTHR34477:SF5">
    <property type="entry name" value="BSL5627 PROTEIN"/>
    <property type="match status" value="1"/>
</dbReference>
<dbReference type="InterPro" id="IPR035901">
    <property type="entry name" value="GIY-YIG_endonuc_sf"/>
</dbReference>
<name>A0A3B0QSD6_9ZZZZ</name>
<sequence>MVAERHYYVYLMTNKKNTVIYTGVTNDLIRRVYEHKEKLVKSFTSRYNINKLVYYEVFLDAGYAITREKQIKGGSRAKKVELINSMNAQWSDLYESL</sequence>
<dbReference type="PANTHER" id="PTHR34477">
    <property type="entry name" value="UPF0213 PROTEIN YHBQ"/>
    <property type="match status" value="1"/>
</dbReference>
<organism evidence="2">
    <name type="scientific">hydrothermal vent metagenome</name>
    <dbReference type="NCBI Taxonomy" id="652676"/>
    <lineage>
        <taxon>unclassified sequences</taxon>
        <taxon>metagenomes</taxon>
        <taxon>ecological metagenomes</taxon>
    </lineage>
</organism>